<keyword evidence="1" id="KW-0732">Signal</keyword>
<feature type="signal peptide" evidence="1">
    <location>
        <begin position="1"/>
        <end position="20"/>
    </location>
</feature>
<dbReference type="PROSITE" id="PS51257">
    <property type="entry name" value="PROKAR_LIPOPROTEIN"/>
    <property type="match status" value="1"/>
</dbReference>
<gene>
    <name evidence="2" type="ORF">ACFQNG_13345</name>
</gene>
<reference evidence="3" key="1">
    <citation type="journal article" date="2019" name="Int. J. Syst. Evol. Microbiol.">
        <title>The Global Catalogue of Microorganisms (GCM) 10K type strain sequencing project: providing services to taxonomists for standard genome sequencing and annotation.</title>
        <authorList>
            <consortium name="The Broad Institute Genomics Platform"/>
            <consortium name="The Broad Institute Genome Sequencing Center for Infectious Disease"/>
            <person name="Wu L."/>
            <person name="Ma J."/>
        </authorList>
    </citation>
    <scope>NUCLEOTIDE SEQUENCE [LARGE SCALE GENOMIC DNA]</scope>
    <source>
        <strain evidence="3">CGMCC 1.12942</strain>
    </source>
</reference>
<feature type="chain" id="PRO_5045260768" evidence="1">
    <location>
        <begin position="21"/>
        <end position="167"/>
    </location>
</feature>
<comment type="caution">
    <text evidence="2">The sequence shown here is derived from an EMBL/GenBank/DDBJ whole genome shotgun (WGS) entry which is preliminary data.</text>
</comment>
<dbReference type="Pfam" id="PF13798">
    <property type="entry name" value="PCYCGC"/>
    <property type="match status" value="1"/>
</dbReference>
<protein>
    <submittedName>
        <fullName evidence="2">PCYCGC motif-containing (Lipo)protein</fullName>
    </submittedName>
</protein>
<evidence type="ECO:0000313" key="2">
    <source>
        <dbReference type="EMBL" id="MFC7442078.1"/>
    </source>
</evidence>
<name>A0ABW2RM12_9BACL</name>
<dbReference type="EMBL" id="JBHTBW010000045">
    <property type="protein sequence ID" value="MFC7442078.1"/>
    <property type="molecule type" value="Genomic_DNA"/>
</dbReference>
<dbReference type="InterPro" id="IPR025673">
    <property type="entry name" value="PCYCGC"/>
</dbReference>
<dbReference type="RefSeq" id="WP_379865716.1">
    <property type="nucleotide sequence ID" value="NZ_JBHTBW010000045.1"/>
</dbReference>
<organism evidence="2 3">
    <name type="scientific">Laceyella putida</name>
    <dbReference type="NCBI Taxonomy" id="110101"/>
    <lineage>
        <taxon>Bacteria</taxon>
        <taxon>Bacillati</taxon>
        <taxon>Bacillota</taxon>
        <taxon>Bacilli</taxon>
        <taxon>Bacillales</taxon>
        <taxon>Thermoactinomycetaceae</taxon>
        <taxon>Laceyella</taxon>
    </lineage>
</organism>
<accession>A0ABW2RM12</accession>
<evidence type="ECO:0000313" key="3">
    <source>
        <dbReference type="Proteomes" id="UP001596500"/>
    </source>
</evidence>
<dbReference type="Proteomes" id="UP001596500">
    <property type="component" value="Unassembled WGS sequence"/>
</dbReference>
<keyword evidence="3" id="KW-1185">Reference proteome</keyword>
<proteinExistence type="predicted"/>
<sequence length="167" mass="18190">MIRKKLILSMGTVMIVGGLAGCGAQEEAQPHHPADHANEQQMMGDARETTAGVKTLPSFVNGLDPKVAQIYQIAALNADVLKWIPCYCGCGESAGHESNLDCFIHEIKQDGQIVWDSHGTKCGTCMDIAVESAKLKQEGKSVKEIRQYIDQKYRDGYAKPTPTPMPS</sequence>
<evidence type="ECO:0000256" key="1">
    <source>
        <dbReference type="SAM" id="SignalP"/>
    </source>
</evidence>